<dbReference type="PROSITE" id="PS51257">
    <property type="entry name" value="PROKAR_LIPOPROTEIN"/>
    <property type="match status" value="1"/>
</dbReference>
<feature type="compositionally biased region" description="Pro residues" evidence="1">
    <location>
        <begin position="38"/>
        <end position="47"/>
    </location>
</feature>
<organism evidence="3 4">
    <name type="scientific">Sphingomonas astaxanthinifaciens DSM 22298</name>
    <dbReference type="NCBI Taxonomy" id="1123267"/>
    <lineage>
        <taxon>Bacteria</taxon>
        <taxon>Pseudomonadati</taxon>
        <taxon>Pseudomonadota</taxon>
        <taxon>Alphaproteobacteria</taxon>
        <taxon>Sphingomonadales</taxon>
        <taxon>Sphingomonadaceae</taxon>
        <taxon>Sphingomonas</taxon>
    </lineage>
</organism>
<evidence type="ECO:0000256" key="2">
    <source>
        <dbReference type="SAM" id="SignalP"/>
    </source>
</evidence>
<accession>A0ABQ5Z3M4</accession>
<feature type="compositionally biased region" description="Polar residues" evidence="1">
    <location>
        <begin position="110"/>
        <end position="121"/>
    </location>
</feature>
<dbReference type="Proteomes" id="UP001156703">
    <property type="component" value="Unassembled WGS sequence"/>
</dbReference>
<keyword evidence="2" id="KW-0732">Signal</keyword>
<gene>
    <name evidence="3" type="ORF">GCM10007925_03010</name>
</gene>
<reference evidence="4" key="1">
    <citation type="journal article" date="2019" name="Int. J. Syst. Evol. Microbiol.">
        <title>The Global Catalogue of Microorganisms (GCM) 10K type strain sequencing project: providing services to taxonomists for standard genome sequencing and annotation.</title>
        <authorList>
            <consortium name="The Broad Institute Genomics Platform"/>
            <consortium name="The Broad Institute Genome Sequencing Center for Infectious Disease"/>
            <person name="Wu L."/>
            <person name="Ma J."/>
        </authorList>
    </citation>
    <scope>NUCLEOTIDE SEQUENCE [LARGE SCALE GENOMIC DNA]</scope>
    <source>
        <strain evidence="4">NBRC 102146</strain>
    </source>
</reference>
<feature type="compositionally biased region" description="Basic and acidic residues" evidence="1">
    <location>
        <begin position="71"/>
        <end position="89"/>
    </location>
</feature>
<feature type="signal peptide" evidence="2">
    <location>
        <begin position="1"/>
        <end position="29"/>
    </location>
</feature>
<keyword evidence="4" id="KW-1185">Reference proteome</keyword>
<evidence type="ECO:0008006" key="5">
    <source>
        <dbReference type="Google" id="ProtNLM"/>
    </source>
</evidence>
<sequence>MTRMMTRYPPKGVPHKLGLWPIALSLALAACGSVGDLKPPPGEPLPVKPKLATTTPTPEELMTPPAIARPVRVDEILTRSEPRKPDRFDLPPPSGAEAAPEPEVDIGAPATNTQTPVQEPR</sequence>
<name>A0ABQ5Z3M4_9SPHN</name>
<proteinExistence type="predicted"/>
<evidence type="ECO:0000313" key="3">
    <source>
        <dbReference type="EMBL" id="GLR46590.1"/>
    </source>
</evidence>
<dbReference type="EMBL" id="BSOO01000002">
    <property type="protein sequence ID" value="GLR46590.1"/>
    <property type="molecule type" value="Genomic_DNA"/>
</dbReference>
<feature type="region of interest" description="Disordered" evidence="1">
    <location>
        <begin position="38"/>
        <end position="121"/>
    </location>
</feature>
<evidence type="ECO:0000313" key="4">
    <source>
        <dbReference type="Proteomes" id="UP001156703"/>
    </source>
</evidence>
<feature type="chain" id="PRO_5045359403" description="Beta-barrel assembly machine subunit BamF" evidence="2">
    <location>
        <begin position="30"/>
        <end position="121"/>
    </location>
</feature>
<feature type="compositionally biased region" description="Low complexity" evidence="1">
    <location>
        <begin position="48"/>
        <end position="66"/>
    </location>
</feature>
<comment type="caution">
    <text evidence="3">The sequence shown here is derived from an EMBL/GenBank/DDBJ whole genome shotgun (WGS) entry which is preliminary data.</text>
</comment>
<evidence type="ECO:0000256" key="1">
    <source>
        <dbReference type="SAM" id="MobiDB-lite"/>
    </source>
</evidence>
<protein>
    <recommendedName>
        <fullName evidence="5">Beta-barrel assembly machine subunit BamF</fullName>
    </recommendedName>
</protein>